<organism evidence="1">
    <name type="scientific">Anguilla anguilla</name>
    <name type="common">European freshwater eel</name>
    <name type="synonym">Muraena anguilla</name>
    <dbReference type="NCBI Taxonomy" id="7936"/>
    <lineage>
        <taxon>Eukaryota</taxon>
        <taxon>Metazoa</taxon>
        <taxon>Chordata</taxon>
        <taxon>Craniata</taxon>
        <taxon>Vertebrata</taxon>
        <taxon>Euteleostomi</taxon>
        <taxon>Actinopterygii</taxon>
        <taxon>Neopterygii</taxon>
        <taxon>Teleostei</taxon>
        <taxon>Anguilliformes</taxon>
        <taxon>Anguillidae</taxon>
        <taxon>Anguilla</taxon>
    </lineage>
</organism>
<reference evidence="1" key="2">
    <citation type="journal article" date="2015" name="Fish Shellfish Immunol.">
        <title>Early steps in the European eel (Anguilla anguilla)-Vibrio vulnificus interaction in the gills: Role of the RtxA13 toxin.</title>
        <authorList>
            <person name="Callol A."/>
            <person name="Pajuelo D."/>
            <person name="Ebbesson L."/>
            <person name="Teles M."/>
            <person name="MacKenzie S."/>
            <person name="Amaro C."/>
        </authorList>
    </citation>
    <scope>NUCLEOTIDE SEQUENCE</scope>
</reference>
<evidence type="ECO:0000313" key="1">
    <source>
        <dbReference type="EMBL" id="JAH57768.1"/>
    </source>
</evidence>
<reference evidence="1" key="1">
    <citation type="submission" date="2014-11" db="EMBL/GenBank/DDBJ databases">
        <authorList>
            <person name="Amaro Gonzalez C."/>
        </authorList>
    </citation>
    <scope>NUCLEOTIDE SEQUENCE</scope>
</reference>
<name>A0A0E9TYI5_ANGAN</name>
<sequence>MRLCVCLHVSLCVCVKYILHEHQSKYPCIRSLHN</sequence>
<proteinExistence type="predicted"/>
<accession>A0A0E9TYI5</accession>
<dbReference type="EMBL" id="GBXM01050809">
    <property type="protein sequence ID" value="JAH57768.1"/>
    <property type="molecule type" value="Transcribed_RNA"/>
</dbReference>
<dbReference type="AlphaFoldDB" id="A0A0E9TYI5"/>
<protein>
    <submittedName>
        <fullName evidence="1">Uncharacterized protein</fullName>
    </submittedName>
</protein>